<dbReference type="Gene3D" id="3.30.160.60">
    <property type="entry name" value="Classic Zinc Finger"/>
    <property type="match status" value="1"/>
</dbReference>
<dbReference type="AlphaFoldDB" id="A0A1Y2GAM2"/>
<evidence type="ECO:0000313" key="5">
    <source>
        <dbReference type="EMBL" id="ORY98335.1"/>
    </source>
</evidence>
<feature type="region of interest" description="Disordered" evidence="2">
    <location>
        <begin position="216"/>
        <end position="249"/>
    </location>
</feature>
<keyword evidence="6" id="KW-1185">Reference proteome</keyword>
<dbReference type="EMBL" id="MCFF01000071">
    <property type="protein sequence ID" value="ORY98335.1"/>
    <property type="molecule type" value="Genomic_DNA"/>
</dbReference>
<organism evidence="4 6">
    <name type="scientific">Lobosporangium transversale</name>
    <dbReference type="NCBI Taxonomy" id="64571"/>
    <lineage>
        <taxon>Eukaryota</taxon>
        <taxon>Fungi</taxon>
        <taxon>Fungi incertae sedis</taxon>
        <taxon>Mucoromycota</taxon>
        <taxon>Mortierellomycotina</taxon>
        <taxon>Mortierellomycetes</taxon>
        <taxon>Mortierellales</taxon>
        <taxon>Mortierellaceae</taxon>
        <taxon>Lobosporangium</taxon>
    </lineage>
</organism>
<dbReference type="EMBL" id="MCFF01000071">
    <property type="protein sequence ID" value="ORY98334.1"/>
    <property type="molecule type" value="Genomic_DNA"/>
</dbReference>
<keyword evidence="1" id="KW-0862">Zinc</keyword>
<dbReference type="OrthoDB" id="3437960at2759"/>
<keyword evidence="1" id="KW-0863">Zinc-finger</keyword>
<name>A0A1Y2GAM2_9FUNG</name>
<gene>
    <name evidence="4" type="ORF">BCR41DRAFT_415725</name>
    <name evidence="5" type="ORF">BCR41DRAFT_415727</name>
</gene>
<feature type="compositionally biased region" description="Pro residues" evidence="2">
    <location>
        <begin position="231"/>
        <end position="249"/>
    </location>
</feature>
<dbReference type="RefSeq" id="XP_021875745.1">
    <property type="nucleotide sequence ID" value="XM_022029515.1"/>
</dbReference>
<dbReference type="PROSITE" id="PS50157">
    <property type="entry name" value="ZINC_FINGER_C2H2_2"/>
    <property type="match status" value="1"/>
</dbReference>
<sequence>MFVNFSPIKANRPCRTSTLFPDVLALISICPELLRVLASLPMQPADQNKNLEGREHHCSSSTTAKSTTCSSALLTSSPLLNPSSLPSSSSLTPPSTTDAASSTPPIAPSPQLSIEPIDYTLKPSRPGSEPLVCADFGPISLSAIDPYHLLTPGDNHSSHNFEPESTMLMTIPQDWAQENLERQVQENQLWLQTAFLHNQFHPQQLLPVMHPSSHLQPFPLPPLTQLSSSPSPSPSSLPPPLPPTALTLPSPPLVAPLSAPHLIQYEHSHYDTHPNQQSTSGIEPFYQQYHHLSPQQQQSMLQQQTQQLPLQQYQNGGSYEKRGQFFPWPASTTAMTPLPGNFGPLPLANTGTLTSTANPRITSRPFQTVAYTGLAAAAKHNTKRAADDMPTSESLRPAQRRRLGASRGLSISSEATVVALPTVALRAAPQAMAESSPRATQPPTLLSPIASKGAAKCPHCGKEFQSKGLLRSHVVSHSTERPSPLVSTTYYTASPRGSGRNQIGGTRDGIMERIKLPPTVASQNIVTNHRDIYPCHEMMFLGSGSGLADLSASSSRSTLNPYSGINYSHCQHVLPVYPPHSCGSVELGQGVSLDPSSSSSPYILK</sequence>
<dbReference type="SMART" id="SM00355">
    <property type="entry name" value="ZnF_C2H2"/>
    <property type="match status" value="1"/>
</dbReference>
<feature type="domain" description="C2H2-type" evidence="3">
    <location>
        <begin position="455"/>
        <end position="482"/>
    </location>
</feature>
<feature type="compositionally biased region" description="Low complexity" evidence="2">
    <location>
        <begin position="80"/>
        <end position="104"/>
    </location>
</feature>
<evidence type="ECO:0000256" key="2">
    <source>
        <dbReference type="SAM" id="MobiDB-lite"/>
    </source>
</evidence>
<dbReference type="GO" id="GO:0008270">
    <property type="term" value="F:zinc ion binding"/>
    <property type="evidence" value="ECO:0007669"/>
    <property type="project" value="UniProtKB-KW"/>
</dbReference>
<evidence type="ECO:0000313" key="6">
    <source>
        <dbReference type="Proteomes" id="UP000193648"/>
    </source>
</evidence>
<evidence type="ECO:0000259" key="3">
    <source>
        <dbReference type="PROSITE" id="PS50157"/>
    </source>
</evidence>
<dbReference type="InParanoid" id="A0A1Y2GAM2"/>
<dbReference type="Proteomes" id="UP000193648">
    <property type="component" value="Unassembled WGS sequence"/>
</dbReference>
<dbReference type="PROSITE" id="PS00028">
    <property type="entry name" value="ZINC_FINGER_C2H2_1"/>
    <property type="match status" value="1"/>
</dbReference>
<evidence type="ECO:0000313" key="4">
    <source>
        <dbReference type="EMBL" id="ORY98334.1"/>
    </source>
</evidence>
<evidence type="ECO:0000256" key="1">
    <source>
        <dbReference type="PROSITE-ProRule" id="PRU00042"/>
    </source>
</evidence>
<comment type="caution">
    <text evidence="4">The sequence shown here is derived from an EMBL/GenBank/DDBJ whole genome shotgun (WGS) entry which is preliminary data.</text>
</comment>
<keyword evidence="1" id="KW-0479">Metal-binding</keyword>
<protein>
    <recommendedName>
        <fullName evidence="3">C2H2-type domain-containing protein</fullName>
    </recommendedName>
</protein>
<feature type="region of interest" description="Disordered" evidence="2">
    <location>
        <begin position="80"/>
        <end position="121"/>
    </location>
</feature>
<dbReference type="GeneID" id="33571358"/>
<reference evidence="4 6" key="1">
    <citation type="submission" date="2016-07" db="EMBL/GenBank/DDBJ databases">
        <title>Pervasive Adenine N6-methylation of Active Genes in Fungi.</title>
        <authorList>
            <consortium name="DOE Joint Genome Institute"/>
            <person name="Mondo S.J."/>
            <person name="Dannebaum R.O."/>
            <person name="Kuo R.C."/>
            <person name="Labutti K."/>
            <person name="Haridas S."/>
            <person name="Kuo A."/>
            <person name="Salamov A."/>
            <person name="Ahrendt S.R."/>
            <person name="Lipzen A."/>
            <person name="Sullivan W."/>
            <person name="Andreopoulos W.B."/>
            <person name="Clum A."/>
            <person name="Lindquist E."/>
            <person name="Daum C."/>
            <person name="Ramamoorthy G.K."/>
            <person name="Gryganskyi A."/>
            <person name="Culley D."/>
            <person name="Magnuson J.K."/>
            <person name="James T.Y."/>
            <person name="O'Malley M.A."/>
            <person name="Stajich J.E."/>
            <person name="Spatafora J.W."/>
            <person name="Visel A."/>
            <person name="Grigoriev I.V."/>
        </authorList>
    </citation>
    <scope>NUCLEOTIDE SEQUENCE [LARGE SCALE GENOMIC DNA]</scope>
    <source>
        <strain evidence="4 6">NRRL 3116</strain>
    </source>
</reference>
<accession>A0A1Y2GAM2</accession>
<dbReference type="InterPro" id="IPR013087">
    <property type="entry name" value="Znf_C2H2_type"/>
</dbReference>
<proteinExistence type="predicted"/>